<feature type="repeat" description="ANK" evidence="3">
    <location>
        <begin position="767"/>
        <end position="799"/>
    </location>
</feature>
<name>A0AAE1I9Q6_9HYPO</name>
<feature type="repeat" description="ANK" evidence="3">
    <location>
        <begin position="1264"/>
        <end position="1286"/>
    </location>
</feature>
<dbReference type="InterPro" id="IPR001969">
    <property type="entry name" value="Aspartic_peptidase_AS"/>
</dbReference>
<evidence type="ECO:0000313" key="7">
    <source>
        <dbReference type="Proteomes" id="UP001273209"/>
    </source>
</evidence>
<dbReference type="Gene3D" id="1.20.120.1020">
    <property type="entry name" value="Prion-inhibition and propagation, HeLo domain"/>
    <property type="match status" value="1"/>
</dbReference>
<dbReference type="InterPro" id="IPR036770">
    <property type="entry name" value="Ankyrin_rpt-contain_sf"/>
</dbReference>
<dbReference type="EMBL" id="JAWRVG010000033">
    <property type="protein sequence ID" value="KAK4068297.1"/>
    <property type="molecule type" value="Genomic_DNA"/>
</dbReference>
<dbReference type="PANTHER" id="PTHR24126">
    <property type="entry name" value="ANKYRIN REPEAT, PH AND SEC7 DOMAIN CONTAINING PROTEIN SECG-RELATED"/>
    <property type="match status" value="1"/>
</dbReference>
<evidence type="ECO:0000313" key="6">
    <source>
        <dbReference type="EMBL" id="KAK4068297.1"/>
    </source>
</evidence>
<evidence type="ECO:0000256" key="3">
    <source>
        <dbReference type="PROSITE-ProRule" id="PRU00023"/>
    </source>
</evidence>
<evidence type="ECO:0000256" key="2">
    <source>
        <dbReference type="ARBA" id="ARBA00023043"/>
    </source>
</evidence>
<protein>
    <recommendedName>
        <fullName evidence="8">Ankyrin</fullName>
    </recommendedName>
</protein>
<gene>
    <name evidence="6" type="ORF">Triagg1_7540</name>
</gene>
<feature type="domain" description="Nephrocystin 3-like N-terminal" evidence="5">
    <location>
        <begin position="232"/>
        <end position="403"/>
    </location>
</feature>
<dbReference type="PANTHER" id="PTHR24126:SF14">
    <property type="entry name" value="ANK_REP_REGION DOMAIN-CONTAINING PROTEIN"/>
    <property type="match status" value="1"/>
</dbReference>
<keyword evidence="2 3" id="KW-0040">ANK repeat</keyword>
<dbReference type="InterPro" id="IPR038305">
    <property type="entry name" value="HeLo_sf"/>
</dbReference>
<feature type="repeat" description="ANK" evidence="3">
    <location>
        <begin position="1165"/>
        <end position="1197"/>
    </location>
</feature>
<evidence type="ECO:0000259" key="5">
    <source>
        <dbReference type="Pfam" id="PF24883"/>
    </source>
</evidence>
<dbReference type="InterPro" id="IPR002110">
    <property type="entry name" value="Ankyrin_rpt"/>
</dbReference>
<comment type="caution">
    <text evidence="6">The sequence shown here is derived from an EMBL/GenBank/DDBJ whole genome shotgun (WGS) entry which is preliminary data.</text>
</comment>
<dbReference type="GO" id="GO:0004190">
    <property type="term" value="F:aspartic-type endopeptidase activity"/>
    <property type="evidence" value="ECO:0007669"/>
    <property type="project" value="InterPro"/>
</dbReference>
<dbReference type="Pfam" id="PF14479">
    <property type="entry name" value="HeLo"/>
    <property type="match status" value="1"/>
</dbReference>
<feature type="repeat" description="ANK" evidence="3">
    <location>
        <begin position="1032"/>
        <end position="1064"/>
    </location>
</feature>
<dbReference type="PROSITE" id="PS50088">
    <property type="entry name" value="ANK_REPEAT"/>
    <property type="match status" value="15"/>
</dbReference>
<dbReference type="GeneID" id="87922192"/>
<accession>A0AAE1I9Q6</accession>
<dbReference type="Gene3D" id="1.25.40.20">
    <property type="entry name" value="Ankyrin repeat-containing domain"/>
    <property type="match status" value="2"/>
</dbReference>
<feature type="repeat" description="ANK" evidence="3">
    <location>
        <begin position="800"/>
        <end position="832"/>
    </location>
</feature>
<feature type="repeat" description="ANK" evidence="3">
    <location>
        <begin position="1198"/>
        <end position="1230"/>
    </location>
</feature>
<dbReference type="InterPro" id="IPR029498">
    <property type="entry name" value="HeLo_dom"/>
</dbReference>
<feature type="repeat" description="ANK" evidence="3">
    <location>
        <begin position="999"/>
        <end position="1031"/>
    </location>
</feature>
<dbReference type="SMART" id="SM00248">
    <property type="entry name" value="ANK"/>
    <property type="match status" value="19"/>
</dbReference>
<feature type="repeat" description="ANK" evidence="3">
    <location>
        <begin position="966"/>
        <end position="998"/>
    </location>
</feature>
<dbReference type="GO" id="GO:0006508">
    <property type="term" value="P:proteolysis"/>
    <property type="evidence" value="ECO:0007669"/>
    <property type="project" value="InterPro"/>
</dbReference>
<reference evidence="6" key="1">
    <citation type="submission" date="2023-11" db="EMBL/GenBank/DDBJ databases">
        <title>The genome sequences of three competitors of mushroom-forming fungi.</title>
        <authorList>
            <person name="Beijen E."/>
            <person name="Ohm R.A."/>
        </authorList>
    </citation>
    <scope>NUCLEOTIDE SEQUENCE</scope>
    <source>
        <strain evidence="6">CBS 100526</strain>
    </source>
</reference>
<feature type="repeat" description="ANK" evidence="3">
    <location>
        <begin position="1132"/>
        <end position="1164"/>
    </location>
</feature>
<dbReference type="Pfam" id="PF13637">
    <property type="entry name" value="Ank_4"/>
    <property type="match status" value="1"/>
</dbReference>
<feature type="repeat" description="ANK" evidence="3">
    <location>
        <begin position="1231"/>
        <end position="1263"/>
    </location>
</feature>
<dbReference type="PROSITE" id="PS50297">
    <property type="entry name" value="ANK_REP_REGION"/>
    <property type="match status" value="14"/>
</dbReference>
<dbReference type="PRINTS" id="PR01415">
    <property type="entry name" value="ANKYRIN"/>
</dbReference>
<evidence type="ECO:0000259" key="4">
    <source>
        <dbReference type="Pfam" id="PF14479"/>
    </source>
</evidence>
<dbReference type="InterPro" id="IPR027417">
    <property type="entry name" value="P-loop_NTPase"/>
</dbReference>
<dbReference type="InterPro" id="IPR056884">
    <property type="entry name" value="NPHP3-like_N"/>
</dbReference>
<feature type="domain" description="Prion-inhibition and propagation HeLo" evidence="4">
    <location>
        <begin position="6"/>
        <end position="97"/>
    </location>
</feature>
<dbReference type="Pfam" id="PF12796">
    <property type="entry name" value="Ank_2"/>
    <property type="match status" value="6"/>
</dbReference>
<proteinExistence type="predicted"/>
<dbReference type="Gene3D" id="3.40.50.300">
    <property type="entry name" value="P-loop containing nucleotide triphosphate hydrolases"/>
    <property type="match status" value="1"/>
</dbReference>
<keyword evidence="7" id="KW-1185">Reference proteome</keyword>
<dbReference type="SUPFAM" id="SSF52540">
    <property type="entry name" value="P-loop containing nucleoside triphosphate hydrolases"/>
    <property type="match status" value="1"/>
</dbReference>
<feature type="repeat" description="ANK" evidence="3">
    <location>
        <begin position="1299"/>
        <end position="1331"/>
    </location>
</feature>
<dbReference type="Pfam" id="PF24883">
    <property type="entry name" value="NPHP3_N"/>
    <property type="match status" value="1"/>
</dbReference>
<sequence length="1473" mass="162911">MDPVSLAVGFIGLAGLFSTCLDLAKKVDNYKHFKKEERTLAAQFTSHRLRFEKWGKSLGLDRAALSQDRHEALVDTETLETVHKIIDIIHEILSDQKQPPPPKPTTNPGRLLARSLTEPFRISLGPKKEKLSWALKGKEKRADQVDLIGKLVQHLYHLVPIESITRTTTVNGIQPPNLTVQVDKSWTVEVRDTLQKLEGKALAETRRELHAWLVRHPPNEIYEDAIQKRLEDTCDWIFKRPALNDWLSLPLSPGAPSILWINGPAGFGKTILSAWIVQHLQKSTNTPVASFFFSSDFESRDDPYEAIRVWIWEVISRNQPAFDHVYAEREKQHESAATRTVTLSLFSDIVRLVPGCICVIDGLDECTWLNKNNTIRGDSIMSFLEKLGGAIAGSNTRILITSRDEPAIRCGFESIQGTKSEYSIVSEDVDSDTKRFARSIVETKLSKKSESLKNGLSEKMAEKCGGQFLWLKLQEDSLRSWKNEKQLQDAIEKTPSGLDNLYHRNWVRLSQLPKDVKDRAFCLLRWVTFAIRPLTVAEMAEAMLISFEDEELPVDELPDFIDDDYVNSEITGVLGSLLDIRKDSMELNPGLSTLRLTHFSVKQYFLSHDAVSGDTLQANEKLRSSNEMAEHTTLARLCLRYIHYERAWQLQYDQETGQVQGSFRDYAAGFWDCHAHNGSLEDEVTQKLMGSLFDTSNRVWESWKNWFDSRDRDIMEGFFNMSENAGDMQTPQSPPSPVYYASRLDLTQVTIQLSRKHKDQLNDKSFFGETALVAACHNGNEAICKALIAAGASVTSASYNGQGPLHTAALKGHIGVMRLLLENGAEPNAVDKELETALHYATYEGPAEMVELLLQYGANPLTQNSEGVTALHQAASHGLMDAAELLVRQDVEGLHITTDLQQTPLHIAAIKGNAELARLFLDYGADLNAVDAHLCTALLDAASFGFTEVVRFLLSSNPELDIQDRWGQTALTCAAKNGHSETIQLLLDSGSDPTIGDEFSWSALHLAAFQGGVDAVRVLLENGVDIMGTSPSGYNPLHCAAEGGQVETVKFLLKSGVDLLAAQRNKRKTPLSGAIALGKLEVTELFLNSGVSHSAVLETGFPPLILASHWGQIDTSKLLLSHGADIEGSTADGVTPLLAAISNNKVDMVQFLLEMGADATTADNDGNTALRNAIYEGNVEIVKLLLDNGVDLTVGDAQGWKPLNLAAHNGRVEIVNLLLEMGSNISDTDVDGWTPLHSAADGGYLDTLDLFLSRGISPAALDYIGRTALHVACLKGHKEVIKALLDLSNPDEVNRSDAHQRTPFFYAAMRGHHHVLELLLSKTAKIHSKDFYGSTALFAAVRNAHEEVVDQLLACSGGIPFDSKDAFGKTVFDWARESNNVRVIEVLSQFNKNVKTAAGSDSVLEQTWTHQVFDSEAYWCDVCTRCISGDYFECSCTGEFIACQECVAMGARCLDESHVWKIAKADSSSEEDN</sequence>
<evidence type="ECO:0008006" key="8">
    <source>
        <dbReference type="Google" id="ProtNLM"/>
    </source>
</evidence>
<evidence type="ECO:0000256" key="1">
    <source>
        <dbReference type="ARBA" id="ARBA00022737"/>
    </source>
</evidence>
<dbReference type="Proteomes" id="UP001273209">
    <property type="component" value="Unassembled WGS sequence"/>
</dbReference>
<dbReference type="PROSITE" id="PS00141">
    <property type="entry name" value="ASP_PROTEASE"/>
    <property type="match status" value="1"/>
</dbReference>
<dbReference type="SUPFAM" id="SSF48403">
    <property type="entry name" value="Ankyrin repeat"/>
    <property type="match status" value="2"/>
</dbReference>
<feature type="repeat" description="ANK" evidence="3">
    <location>
        <begin position="900"/>
        <end position="932"/>
    </location>
</feature>
<organism evidence="6 7">
    <name type="scientific">Trichoderma aggressivum f. europaeum</name>
    <dbReference type="NCBI Taxonomy" id="173218"/>
    <lineage>
        <taxon>Eukaryota</taxon>
        <taxon>Fungi</taxon>
        <taxon>Dikarya</taxon>
        <taxon>Ascomycota</taxon>
        <taxon>Pezizomycotina</taxon>
        <taxon>Sordariomycetes</taxon>
        <taxon>Hypocreomycetidae</taxon>
        <taxon>Hypocreales</taxon>
        <taxon>Hypocreaceae</taxon>
        <taxon>Trichoderma</taxon>
    </lineage>
</organism>
<feature type="repeat" description="ANK" evidence="3">
    <location>
        <begin position="1099"/>
        <end position="1131"/>
    </location>
</feature>
<dbReference type="RefSeq" id="XP_062753597.1">
    <property type="nucleotide sequence ID" value="XM_062902287.1"/>
</dbReference>
<feature type="repeat" description="ANK" evidence="3">
    <location>
        <begin position="833"/>
        <end position="865"/>
    </location>
</feature>
<feature type="repeat" description="ANK" evidence="3">
    <location>
        <begin position="866"/>
        <end position="892"/>
    </location>
</feature>
<keyword evidence="1" id="KW-0677">Repeat</keyword>